<feature type="region of interest" description="Disordered" evidence="1">
    <location>
        <begin position="737"/>
        <end position="762"/>
    </location>
</feature>
<dbReference type="OrthoDB" id="297496at2759"/>
<comment type="caution">
    <text evidence="4">The sequence shown here is derived from an EMBL/GenBank/DDBJ whole genome shotgun (WGS) entry which is preliminary data.</text>
</comment>
<feature type="region of interest" description="Disordered" evidence="1">
    <location>
        <begin position="1245"/>
        <end position="1408"/>
    </location>
</feature>
<feature type="compositionally biased region" description="Polar residues" evidence="1">
    <location>
        <begin position="1316"/>
        <end position="1332"/>
    </location>
</feature>
<dbReference type="InterPro" id="IPR013099">
    <property type="entry name" value="K_chnl_dom"/>
</dbReference>
<evidence type="ECO:0000256" key="2">
    <source>
        <dbReference type="SAM" id="Phobius"/>
    </source>
</evidence>
<feature type="region of interest" description="Disordered" evidence="1">
    <location>
        <begin position="938"/>
        <end position="1011"/>
    </location>
</feature>
<feature type="compositionally biased region" description="Polar residues" evidence="1">
    <location>
        <begin position="113"/>
        <end position="123"/>
    </location>
</feature>
<feature type="compositionally biased region" description="Low complexity" evidence="1">
    <location>
        <begin position="802"/>
        <end position="823"/>
    </location>
</feature>
<feature type="region of interest" description="Disordered" evidence="1">
    <location>
        <begin position="669"/>
        <end position="705"/>
    </location>
</feature>
<dbReference type="Proteomes" id="UP000748756">
    <property type="component" value="Unassembled WGS sequence"/>
</dbReference>
<dbReference type="EMBL" id="JAAAUQ010000154">
    <property type="protein sequence ID" value="KAF9153773.1"/>
    <property type="molecule type" value="Genomic_DNA"/>
</dbReference>
<sequence length="1524" mass="164277">MFQTYLSLTTPSIGDTNKKQSPAASNITSGSSKPLIRSILYEGHRLVDSADFGSEAYEDEKNDSRLCTSVSARQGLHSSNSNNSNKNKKVARQGPDNTALRGGGGAGLDPPESSANSTSTISPDPTLGPPVDVNQPRPRLAQVGPHIVIATIQSYNILTVVRAVADPSWMVLKSSDDKLGEDDSDHLGYIDKFEIIFLALAIICAFLSCIGFTLRIMDRLTWIRKAPVVTAYLQMHYHIYHKLPPGAQYSHGFITCILTIILSCLVTILLTIDWVRGFPSPGLSIALKELIISSFVMTTAITIGAATELSAVGYFIVALRNAVLEQFQWRLLERFSKPAHITRVQTRMSTKDMSFPLARFEEEQRVKKIFVTLTTVGFGDMVPTEPGSIEFWNIYVFLGLTVFAYILSMFSDTMASQIHLVDDGEGDEDDEGMYGWEQCEDPNYQFSGWNGTLGLEGLKWAQKQQLFRFNQGQDIAVDIGRQGSPMPGQQAQNDRPKGLQRVRFWTNGGRGGGASVGPLEGQSSFQHPLDGIDQQPQKQSQQPQRQRARLKSQQQGSASRILMVPAKERKQMLEAEYYATHGGPPADPININPAATAAGSTTAYRTGAPATATTPGNTTGGGGAMMMTGPATIKFEDKFRSPHQRVIGRRMRYIPEDVQASQLATFTESGPAAATAESNTAAASNATTTTTIPSGDHLGDQQQHQQGYTYSTTGYYDALAKRRGSLAAIYQIHDHKHRPNTSHIYGHDGGQAQGRPSTPMQDQYRHYDEANTIQTDALEHQPTVRFESPSTRSWNGGGSTLQQQQQSWQRQQQNQSQYQPQYQSQYQYHDHPLSTNPFDYSSSSNAMLALQSSSGNSGGGDLRIPWPIVDDNGNDYESSHDYHITAATSEAFARYLNLDHTRQSHSSDVTKVGSPPVDLDYLGQSPFFVDDDAIKKTSFSAQQQQQQQKKVGNGGGGASEVITAGATGMQTPPTSRPVTNTNRGNAYYGDVGGSGGGGDENDVGPMNETRNSEDLPAFAIDVNLNKKGATTTQTVGGVVPSSPQSPSLPRAAATQQQQQQSSSRMPPPPSSFKAKCSSSSNATQAPVVVDPNLEVGPFGEVRNPNRLLEFSDVDLNSLGSCARPKPSPFTSTFNNNNISNTSNSGGTGQHQATPENTNTRRSSRPPAEPVTLSSTSSSAPPCTDNNNIITMTTIPNNSSNSTSSINLRTTTPSAAIATTRSLPLPFLPPDTPPLVVGSFDESRQHPMAEGPFFPPSLSKTRSGTGAGKGQGISGVDLNRPGTQHQKATTTPPNPSQSSHPVFSTSTCDQGEGGSDGKSNNPFLLFSRRTSTGAAGGPLSLPTVNRASSRPLQQQSPTTSTNPFIRPQPQWSMSSSTGLEPPLSSPSLPPPPPRPHPPASSYSSSSPSTAQLQILCQNQSQSQNQSQGQVLDDRRGLFDEPKSQNTIPWLENNVDLNKSGPDPSQVDEAHRSIAEIERRTSAKEAESILQKRASSALALASSAFSVSSNKFATITTTARGGMSQP</sequence>
<feature type="compositionally biased region" description="Low complexity" evidence="1">
    <location>
        <begin position="1071"/>
        <end position="1080"/>
    </location>
</feature>
<feature type="compositionally biased region" description="Low complexity" evidence="1">
    <location>
        <begin position="534"/>
        <end position="545"/>
    </location>
</feature>
<feature type="domain" description="Potassium channel" evidence="3">
    <location>
        <begin position="370"/>
        <end position="414"/>
    </location>
</feature>
<evidence type="ECO:0000313" key="5">
    <source>
        <dbReference type="Proteomes" id="UP000748756"/>
    </source>
</evidence>
<evidence type="ECO:0000259" key="3">
    <source>
        <dbReference type="Pfam" id="PF07885"/>
    </source>
</evidence>
<feature type="compositionally biased region" description="Low complexity" evidence="1">
    <location>
        <begin position="1185"/>
        <end position="1206"/>
    </location>
</feature>
<feature type="compositionally biased region" description="Polar residues" evidence="1">
    <location>
        <begin position="968"/>
        <end position="983"/>
    </location>
</feature>
<feature type="compositionally biased region" description="Polar residues" evidence="1">
    <location>
        <begin position="1171"/>
        <end position="1184"/>
    </location>
</feature>
<feature type="compositionally biased region" description="Polar residues" evidence="1">
    <location>
        <begin position="1280"/>
        <end position="1308"/>
    </location>
</feature>
<feature type="region of interest" description="Disordered" evidence="1">
    <location>
        <begin position="1031"/>
        <end position="1088"/>
    </location>
</feature>
<feature type="region of interest" description="Disordered" evidence="1">
    <location>
        <begin position="504"/>
        <end position="561"/>
    </location>
</feature>
<dbReference type="Gene3D" id="1.10.287.70">
    <property type="match status" value="1"/>
</dbReference>
<keyword evidence="2" id="KW-0472">Membrane</keyword>
<feature type="compositionally biased region" description="Low complexity" evidence="1">
    <location>
        <begin position="1398"/>
        <end position="1408"/>
    </location>
</feature>
<name>A0A9P5S2Y2_9FUNG</name>
<feature type="compositionally biased region" description="Polar residues" evidence="1">
    <location>
        <begin position="1149"/>
        <end position="1160"/>
    </location>
</feature>
<feature type="transmembrane region" description="Helical" evidence="2">
    <location>
        <begin position="292"/>
        <end position="317"/>
    </location>
</feature>
<feature type="region of interest" description="Disordered" evidence="1">
    <location>
        <begin position="776"/>
        <end position="823"/>
    </location>
</feature>
<evidence type="ECO:0000256" key="1">
    <source>
        <dbReference type="SAM" id="MobiDB-lite"/>
    </source>
</evidence>
<protein>
    <recommendedName>
        <fullName evidence="3">Potassium channel domain-containing protein</fullName>
    </recommendedName>
</protein>
<feature type="region of interest" description="Disordered" evidence="1">
    <location>
        <begin position="478"/>
        <end position="497"/>
    </location>
</feature>
<feature type="compositionally biased region" description="Polar residues" evidence="1">
    <location>
        <begin position="1341"/>
        <end position="1372"/>
    </location>
</feature>
<feature type="region of interest" description="Disordered" evidence="1">
    <location>
        <begin position="1126"/>
        <end position="1206"/>
    </location>
</feature>
<evidence type="ECO:0000313" key="4">
    <source>
        <dbReference type="EMBL" id="KAF9153773.1"/>
    </source>
</evidence>
<keyword evidence="5" id="KW-1185">Reference proteome</keyword>
<feature type="compositionally biased region" description="Low complexity" evidence="1">
    <location>
        <begin position="672"/>
        <end position="705"/>
    </location>
</feature>
<feature type="transmembrane region" description="Helical" evidence="2">
    <location>
        <begin position="391"/>
        <end position="410"/>
    </location>
</feature>
<feature type="region of interest" description="Disordered" evidence="1">
    <location>
        <begin position="1"/>
        <end position="31"/>
    </location>
</feature>
<feature type="compositionally biased region" description="Pro residues" evidence="1">
    <location>
        <begin position="1382"/>
        <end position="1397"/>
    </location>
</feature>
<keyword evidence="2" id="KW-1133">Transmembrane helix</keyword>
<dbReference type="SUPFAM" id="SSF81324">
    <property type="entry name" value="Voltage-gated potassium channels"/>
    <property type="match status" value="1"/>
</dbReference>
<reference evidence="4" key="1">
    <citation type="journal article" date="2020" name="Fungal Divers.">
        <title>Resolving the Mortierellaceae phylogeny through synthesis of multi-gene phylogenetics and phylogenomics.</title>
        <authorList>
            <person name="Vandepol N."/>
            <person name="Liber J."/>
            <person name="Desiro A."/>
            <person name="Na H."/>
            <person name="Kennedy M."/>
            <person name="Barry K."/>
            <person name="Grigoriev I.V."/>
            <person name="Miller A.N."/>
            <person name="O'Donnell K."/>
            <person name="Stajich J.E."/>
            <person name="Bonito G."/>
        </authorList>
    </citation>
    <scope>NUCLEOTIDE SEQUENCE</scope>
    <source>
        <strain evidence="4">NRRL 6426</strain>
    </source>
</reference>
<feature type="compositionally biased region" description="Low complexity" evidence="1">
    <location>
        <begin position="1031"/>
        <end position="1064"/>
    </location>
</feature>
<accession>A0A9P5S2Y2</accession>
<feature type="transmembrane region" description="Helical" evidence="2">
    <location>
        <begin position="195"/>
        <end position="217"/>
    </location>
</feature>
<organism evidence="4 5">
    <name type="scientific">Linnemannia schmuckeri</name>
    <dbReference type="NCBI Taxonomy" id="64567"/>
    <lineage>
        <taxon>Eukaryota</taxon>
        <taxon>Fungi</taxon>
        <taxon>Fungi incertae sedis</taxon>
        <taxon>Mucoromycota</taxon>
        <taxon>Mortierellomycotina</taxon>
        <taxon>Mortierellomycetes</taxon>
        <taxon>Mortierellales</taxon>
        <taxon>Mortierellaceae</taxon>
        <taxon>Linnemannia</taxon>
    </lineage>
</organism>
<gene>
    <name evidence="4" type="ORF">BG015_002650</name>
</gene>
<dbReference type="Pfam" id="PF07885">
    <property type="entry name" value="Ion_trans_2"/>
    <property type="match status" value="1"/>
</dbReference>
<feature type="compositionally biased region" description="Low complexity" evidence="1">
    <location>
        <begin position="1129"/>
        <end position="1144"/>
    </location>
</feature>
<keyword evidence="2" id="KW-0812">Transmembrane</keyword>
<proteinExistence type="predicted"/>
<feature type="region of interest" description="Disordered" evidence="1">
    <location>
        <begin position="72"/>
        <end position="136"/>
    </location>
</feature>
<feature type="transmembrane region" description="Helical" evidence="2">
    <location>
        <begin position="252"/>
        <end position="272"/>
    </location>
</feature>